<keyword evidence="1" id="KW-0472">Membrane</keyword>
<protein>
    <submittedName>
        <fullName evidence="2">Uncharacterized protein</fullName>
    </submittedName>
</protein>
<organism evidence="2 3">
    <name type="scientific">Psilocybe cf. subviscida</name>
    <dbReference type="NCBI Taxonomy" id="2480587"/>
    <lineage>
        <taxon>Eukaryota</taxon>
        <taxon>Fungi</taxon>
        <taxon>Dikarya</taxon>
        <taxon>Basidiomycota</taxon>
        <taxon>Agaricomycotina</taxon>
        <taxon>Agaricomycetes</taxon>
        <taxon>Agaricomycetidae</taxon>
        <taxon>Agaricales</taxon>
        <taxon>Agaricineae</taxon>
        <taxon>Strophariaceae</taxon>
        <taxon>Psilocybe</taxon>
    </lineage>
</organism>
<name>A0A8H5BPQ5_9AGAR</name>
<feature type="transmembrane region" description="Helical" evidence="1">
    <location>
        <begin position="263"/>
        <end position="290"/>
    </location>
</feature>
<reference evidence="2 3" key="1">
    <citation type="journal article" date="2020" name="ISME J.">
        <title>Uncovering the hidden diversity of litter-decomposition mechanisms in mushroom-forming fungi.</title>
        <authorList>
            <person name="Floudas D."/>
            <person name="Bentzer J."/>
            <person name="Ahren D."/>
            <person name="Johansson T."/>
            <person name="Persson P."/>
            <person name="Tunlid A."/>
        </authorList>
    </citation>
    <scope>NUCLEOTIDE SEQUENCE [LARGE SCALE GENOMIC DNA]</scope>
    <source>
        <strain evidence="2 3">CBS 101986</strain>
    </source>
</reference>
<comment type="caution">
    <text evidence="2">The sequence shown here is derived from an EMBL/GenBank/DDBJ whole genome shotgun (WGS) entry which is preliminary data.</text>
</comment>
<evidence type="ECO:0000256" key="1">
    <source>
        <dbReference type="SAM" id="Phobius"/>
    </source>
</evidence>
<sequence>MQTPAESNTYLSSTSRRWHPKVTPYRLLVLATTMSVGTAKAVAAQEGDQSASTTLEWVSGVVIFLILHSMSTYDETPKDPPPLLRWLFTIDCMDYVWRFFSLLRMPRPSYSSEPEPTPRFNALGKNHTKNGTPVTLYRLFVCFTTTFFGLTKATITYLGYSADANWVDWTLGVALTSILFILGMYENNTTGMWHAFFVPDHRTETQYSASIVAVTLGFLFWIVICFWMMYLIATNEYSAFFSTEVTYVRLADLTRLARLREDLFSACFVLFMLFVVFVSGFAGVASVAAIMNSSQLPKWKVAADRMMARGLPWKEGYVQLGSPGRRGSKKIAYHTIIFTTFLLGCAVFLTFWVVSVAANVEEAYIPSQSKTKPNRGFHAFFIVTILFQLCGAGATTFLMWVVAWKVLLPPLLAFWRGDVDWDKGLMF</sequence>
<evidence type="ECO:0000313" key="3">
    <source>
        <dbReference type="Proteomes" id="UP000567179"/>
    </source>
</evidence>
<feature type="transmembrane region" description="Helical" evidence="1">
    <location>
        <begin position="331"/>
        <end position="357"/>
    </location>
</feature>
<feature type="transmembrane region" description="Helical" evidence="1">
    <location>
        <begin position="377"/>
        <end position="402"/>
    </location>
</feature>
<evidence type="ECO:0000313" key="2">
    <source>
        <dbReference type="EMBL" id="KAF5327259.1"/>
    </source>
</evidence>
<keyword evidence="1" id="KW-0812">Transmembrane</keyword>
<feature type="transmembrane region" description="Helical" evidence="1">
    <location>
        <begin position="136"/>
        <end position="160"/>
    </location>
</feature>
<keyword evidence="1" id="KW-1133">Transmembrane helix</keyword>
<feature type="transmembrane region" description="Helical" evidence="1">
    <location>
        <begin position="166"/>
        <end position="186"/>
    </location>
</feature>
<accession>A0A8H5BPQ5</accession>
<dbReference type="Proteomes" id="UP000567179">
    <property type="component" value="Unassembled WGS sequence"/>
</dbReference>
<proteinExistence type="predicted"/>
<dbReference type="AlphaFoldDB" id="A0A8H5BPQ5"/>
<dbReference type="OrthoDB" id="3268450at2759"/>
<dbReference type="EMBL" id="JAACJJ010000014">
    <property type="protein sequence ID" value="KAF5327259.1"/>
    <property type="molecule type" value="Genomic_DNA"/>
</dbReference>
<keyword evidence="3" id="KW-1185">Reference proteome</keyword>
<feature type="transmembrane region" description="Helical" evidence="1">
    <location>
        <begin position="207"/>
        <end position="233"/>
    </location>
</feature>
<gene>
    <name evidence="2" type="ORF">D9619_003934</name>
</gene>